<sequence>MSKVLAATMAGLIAASAGLFSVSASAQGGSTSQEAAPPTNTKPQQRATERRASKPQGEVRPQGGDTPKTAEGSGGLTQNKATAAGQARADTRSDRRRDKQGNVRKMNPQGGTPQ</sequence>
<name>A0ABU8V818_9BURK</name>
<keyword evidence="4" id="KW-1185">Reference proteome</keyword>
<organism evidence="3 4">
    <name type="scientific">Variovorax ureilyticus</name>
    <dbReference type="NCBI Taxonomy" id="1836198"/>
    <lineage>
        <taxon>Bacteria</taxon>
        <taxon>Pseudomonadati</taxon>
        <taxon>Pseudomonadota</taxon>
        <taxon>Betaproteobacteria</taxon>
        <taxon>Burkholderiales</taxon>
        <taxon>Comamonadaceae</taxon>
        <taxon>Variovorax</taxon>
    </lineage>
</organism>
<reference evidence="3 4" key="1">
    <citation type="submission" date="2024-03" db="EMBL/GenBank/DDBJ databases">
        <title>Novel species of the genus Variovorax.</title>
        <authorList>
            <person name="Liu Q."/>
            <person name="Xin Y.-H."/>
        </authorList>
    </citation>
    <scope>NUCLEOTIDE SEQUENCE [LARGE SCALE GENOMIC DNA]</scope>
    <source>
        <strain evidence="3 4">KACC 18899</strain>
    </source>
</reference>
<feature type="region of interest" description="Disordered" evidence="1">
    <location>
        <begin position="24"/>
        <end position="114"/>
    </location>
</feature>
<keyword evidence="2" id="KW-0732">Signal</keyword>
<protein>
    <submittedName>
        <fullName evidence="3">Cell envelope biogenesis protein TolA</fullName>
    </submittedName>
</protein>
<evidence type="ECO:0000256" key="1">
    <source>
        <dbReference type="SAM" id="MobiDB-lite"/>
    </source>
</evidence>
<evidence type="ECO:0000313" key="4">
    <source>
        <dbReference type="Proteomes" id="UP001365846"/>
    </source>
</evidence>
<dbReference type="Proteomes" id="UP001365846">
    <property type="component" value="Unassembled WGS sequence"/>
</dbReference>
<proteinExistence type="predicted"/>
<feature type="compositionally biased region" description="Polar residues" evidence="1">
    <location>
        <begin position="24"/>
        <end position="46"/>
    </location>
</feature>
<dbReference type="EMBL" id="JBBKZU010000001">
    <property type="protein sequence ID" value="MEJ8809782.1"/>
    <property type="molecule type" value="Genomic_DNA"/>
</dbReference>
<gene>
    <name evidence="3" type="ORF">WKW77_01795</name>
</gene>
<evidence type="ECO:0000256" key="2">
    <source>
        <dbReference type="SAM" id="SignalP"/>
    </source>
</evidence>
<feature type="compositionally biased region" description="Basic and acidic residues" evidence="1">
    <location>
        <begin position="89"/>
        <end position="101"/>
    </location>
</feature>
<feature type="chain" id="PRO_5046985268" evidence="2">
    <location>
        <begin position="27"/>
        <end position="114"/>
    </location>
</feature>
<comment type="caution">
    <text evidence="3">The sequence shown here is derived from an EMBL/GenBank/DDBJ whole genome shotgun (WGS) entry which is preliminary data.</text>
</comment>
<dbReference type="RefSeq" id="WP_340355111.1">
    <property type="nucleotide sequence ID" value="NZ_JBBKZU010000001.1"/>
</dbReference>
<accession>A0ABU8V818</accession>
<evidence type="ECO:0000313" key="3">
    <source>
        <dbReference type="EMBL" id="MEJ8809782.1"/>
    </source>
</evidence>
<feature type="signal peptide" evidence="2">
    <location>
        <begin position="1"/>
        <end position="26"/>
    </location>
</feature>